<evidence type="ECO:0000313" key="4">
    <source>
        <dbReference type="Proteomes" id="UP000823486"/>
    </source>
</evidence>
<evidence type="ECO:0000313" key="3">
    <source>
        <dbReference type="EMBL" id="MBM7692019.1"/>
    </source>
</evidence>
<proteinExistence type="predicted"/>
<dbReference type="EC" id="2.3.1.-" evidence="3"/>
<keyword evidence="1" id="KW-1133">Transmembrane helix</keyword>
<evidence type="ECO:0000256" key="1">
    <source>
        <dbReference type="SAM" id="Phobius"/>
    </source>
</evidence>
<feature type="transmembrane region" description="Helical" evidence="1">
    <location>
        <begin position="134"/>
        <end position="152"/>
    </location>
</feature>
<dbReference type="SUPFAM" id="SSF53474">
    <property type="entry name" value="alpha/beta-Hydrolases"/>
    <property type="match status" value="1"/>
</dbReference>
<dbReference type="InterPro" id="IPR051321">
    <property type="entry name" value="PHA/PHB_synthase"/>
</dbReference>
<dbReference type="GO" id="GO:0016746">
    <property type="term" value="F:acyltransferase activity"/>
    <property type="evidence" value="ECO:0007669"/>
    <property type="project" value="UniProtKB-KW"/>
</dbReference>
<keyword evidence="4" id="KW-1185">Reference proteome</keyword>
<comment type="caution">
    <text evidence="3">The sequence shown here is derived from an EMBL/GenBank/DDBJ whole genome shotgun (WGS) entry which is preliminary data.</text>
</comment>
<accession>A0ABS2QFU2</accession>
<evidence type="ECO:0000259" key="2">
    <source>
        <dbReference type="Pfam" id="PF00561"/>
    </source>
</evidence>
<sequence>MEKENKSLDIKSIESRVALAREAINGPLPEMGVTKREAVWKKNKATLWYYPPAEKKYRIPVFIVYSLINKPVILDLSPESSMIASFVNEGFQVYLLDFGAPGFEDGDLSISGYVSDYIQKGVKKALRHSRAKEITVYGVCLGGTLAAMYAAIAEEPVKNLILSTPPIDFSHSPAFDEWSKAIREGNADFDEWLDVTQTLPGFVVNRGLNLVTSPIHFSSYLALLSRVEDPKYVDKWRRFNHWTRDHVPFTGAAMKQMMNDLVRKNKLVTGEIKINKKKASLKNIQANLLVIAAENDFLVPEKMIKPIMKLVSSRDKTYKLIKGGHTSFSNASMFPPYIAEWLPERSEPRS</sequence>
<dbReference type="Pfam" id="PF00561">
    <property type="entry name" value="Abhydrolase_1"/>
    <property type="match status" value="1"/>
</dbReference>
<keyword evidence="3" id="KW-0808">Transferase</keyword>
<organism evidence="3 4">
    <name type="scientific">Peribacillus deserti</name>
    <dbReference type="NCBI Taxonomy" id="673318"/>
    <lineage>
        <taxon>Bacteria</taxon>
        <taxon>Bacillati</taxon>
        <taxon>Bacillota</taxon>
        <taxon>Bacilli</taxon>
        <taxon>Bacillales</taxon>
        <taxon>Bacillaceae</taxon>
        <taxon>Peribacillus</taxon>
    </lineage>
</organism>
<dbReference type="PANTHER" id="PTHR36837:SF2">
    <property type="entry name" value="POLY(3-HYDROXYALKANOATE) POLYMERASE SUBUNIT PHAC"/>
    <property type="match status" value="1"/>
</dbReference>
<dbReference type="Proteomes" id="UP000823486">
    <property type="component" value="Unassembled WGS sequence"/>
</dbReference>
<name>A0ABS2QFU2_9BACI</name>
<dbReference type="PANTHER" id="PTHR36837">
    <property type="entry name" value="POLY(3-HYDROXYALKANOATE) POLYMERASE SUBUNIT PHAC"/>
    <property type="match status" value="1"/>
</dbReference>
<feature type="domain" description="AB hydrolase-1" evidence="2">
    <location>
        <begin position="82"/>
        <end position="328"/>
    </location>
</feature>
<gene>
    <name evidence="3" type="ORF">JOC77_001446</name>
</gene>
<keyword evidence="3" id="KW-0012">Acyltransferase</keyword>
<dbReference type="InterPro" id="IPR029058">
    <property type="entry name" value="AB_hydrolase_fold"/>
</dbReference>
<dbReference type="Gene3D" id="3.40.50.1820">
    <property type="entry name" value="alpha/beta hydrolase"/>
    <property type="match status" value="1"/>
</dbReference>
<protein>
    <submittedName>
        <fullName evidence="3">Polyhydroxyalkanoate synthase</fullName>
        <ecNumber evidence="3">2.3.1.-</ecNumber>
    </submittedName>
</protein>
<keyword evidence="1" id="KW-0472">Membrane</keyword>
<keyword evidence="1" id="KW-0812">Transmembrane</keyword>
<dbReference type="EMBL" id="JAFBFI010000005">
    <property type="protein sequence ID" value="MBM7692019.1"/>
    <property type="molecule type" value="Genomic_DNA"/>
</dbReference>
<reference evidence="3 4" key="1">
    <citation type="submission" date="2021-01" db="EMBL/GenBank/DDBJ databases">
        <title>Genomic Encyclopedia of Type Strains, Phase IV (KMG-IV): sequencing the most valuable type-strain genomes for metagenomic binning, comparative biology and taxonomic classification.</title>
        <authorList>
            <person name="Goeker M."/>
        </authorList>
    </citation>
    <scope>NUCLEOTIDE SEQUENCE [LARGE SCALE GENOMIC DNA]</scope>
    <source>
        <strain evidence="3 4">DSM 105482</strain>
    </source>
</reference>
<dbReference type="RefSeq" id="WP_239558645.1">
    <property type="nucleotide sequence ID" value="NZ_JAFBFI010000005.1"/>
</dbReference>
<dbReference type="InterPro" id="IPR000073">
    <property type="entry name" value="AB_hydrolase_1"/>
</dbReference>